<sequence>MFNISYKKFAAGLMLLGLFTSCKEDFLERPPLDRITDIEYYKTTDQVLMATAPLYSGVWFGYNDKAAVGIGDGRGGTFFSPSYEMEHVRLASSSTQESVNGAWQSFFNIIGQSNAVINNVQKYAAPTVPDNIKLHAMGEARFFRGLAYSYLVQTFGPVPLIEDNTKILTDTSVSRNTVESIWEFIIRDIRYASKVLPATPVQKSRLTKYSAQGMLSRMFLTRAGVGSNGTRRQADLDSAAYYAKSVMDANAFKLLPVYEDLFLTKNNGNEETVAALQWVYNGGNTYWGAQNTQQAYMAFSSSITGFGDGWGGDHGATMDMLKTYETGDKRRKATYMFPGDTYSYITEEVNDPNKPGAKMKRPLQVTTDNNGTAEFKTRANIKKYVVGRPEDNDGKVVQMGTEIQTYLMRYAEVLLIYAEAILGNNASTSNAGALNAFNAVRVRGGVPAKTSITWEDIYKERRVELAMEGQSWYDIARLHYYNPTLALQKLSQQDRGTYRIIPNAKVNATSWTIESVTPQFYSVDEASFFVPYPAAELSRAPNLRKTPVPYQFK</sequence>
<name>A0A512B2L9_9BACT</name>
<evidence type="ECO:0000256" key="5">
    <source>
        <dbReference type="ARBA" id="ARBA00023237"/>
    </source>
</evidence>
<evidence type="ECO:0000256" key="4">
    <source>
        <dbReference type="ARBA" id="ARBA00023136"/>
    </source>
</evidence>
<dbReference type="Pfam" id="PF14322">
    <property type="entry name" value="SusD-like_3"/>
    <property type="match status" value="1"/>
</dbReference>
<evidence type="ECO:0000256" key="1">
    <source>
        <dbReference type="ARBA" id="ARBA00004442"/>
    </source>
</evidence>
<dbReference type="InterPro" id="IPR011990">
    <property type="entry name" value="TPR-like_helical_dom_sf"/>
</dbReference>
<evidence type="ECO:0000259" key="6">
    <source>
        <dbReference type="Pfam" id="PF07980"/>
    </source>
</evidence>
<dbReference type="InterPro" id="IPR012944">
    <property type="entry name" value="SusD_RagB_dom"/>
</dbReference>
<dbReference type="PROSITE" id="PS51257">
    <property type="entry name" value="PROKAR_LIPOPROTEIN"/>
    <property type="match status" value="1"/>
</dbReference>
<comment type="similarity">
    <text evidence="2">Belongs to the SusD family.</text>
</comment>
<evidence type="ECO:0000256" key="3">
    <source>
        <dbReference type="ARBA" id="ARBA00022729"/>
    </source>
</evidence>
<dbReference type="Pfam" id="PF07980">
    <property type="entry name" value="SusD_RagB"/>
    <property type="match status" value="1"/>
</dbReference>
<dbReference type="Gene3D" id="1.25.40.390">
    <property type="match status" value="1"/>
</dbReference>
<dbReference type="EMBL" id="BJYS01000030">
    <property type="protein sequence ID" value="GEO06017.1"/>
    <property type="molecule type" value="Genomic_DNA"/>
</dbReference>
<evidence type="ECO:0000313" key="9">
    <source>
        <dbReference type="Proteomes" id="UP000321532"/>
    </source>
</evidence>
<feature type="domain" description="RagB/SusD" evidence="6">
    <location>
        <begin position="272"/>
        <end position="547"/>
    </location>
</feature>
<evidence type="ECO:0000313" key="8">
    <source>
        <dbReference type="EMBL" id="GEO06017.1"/>
    </source>
</evidence>
<evidence type="ECO:0000259" key="7">
    <source>
        <dbReference type="Pfam" id="PF14322"/>
    </source>
</evidence>
<comment type="subcellular location">
    <subcellularLocation>
        <location evidence="1">Cell outer membrane</location>
    </subcellularLocation>
</comment>
<evidence type="ECO:0000256" key="2">
    <source>
        <dbReference type="ARBA" id="ARBA00006275"/>
    </source>
</evidence>
<proteinExistence type="inferred from homology"/>
<dbReference type="SUPFAM" id="SSF48452">
    <property type="entry name" value="TPR-like"/>
    <property type="match status" value="1"/>
</dbReference>
<gene>
    <name evidence="8" type="ORF">AAE02nite_36810</name>
</gene>
<accession>A0A512B2L9</accession>
<organism evidence="8 9">
    <name type="scientific">Adhaeribacter aerolatus</name>
    <dbReference type="NCBI Taxonomy" id="670289"/>
    <lineage>
        <taxon>Bacteria</taxon>
        <taxon>Pseudomonadati</taxon>
        <taxon>Bacteroidota</taxon>
        <taxon>Cytophagia</taxon>
        <taxon>Cytophagales</taxon>
        <taxon>Hymenobacteraceae</taxon>
        <taxon>Adhaeribacter</taxon>
    </lineage>
</organism>
<comment type="caution">
    <text evidence="8">The sequence shown here is derived from an EMBL/GenBank/DDBJ whole genome shotgun (WGS) entry which is preliminary data.</text>
</comment>
<dbReference type="InterPro" id="IPR033985">
    <property type="entry name" value="SusD-like_N"/>
</dbReference>
<dbReference type="OrthoDB" id="9792139at2"/>
<dbReference type="RefSeq" id="WP_146901223.1">
    <property type="nucleotide sequence ID" value="NZ_BJYS01000030.1"/>
</dbReference>
<keyword evidence="5" id="KW-0998">Cell outer membrane</keyword>
<keyword evidence="4" id="KW-0472">Membrane</keyword>
<protein>
    <submittedName>
        <fullName evidence="8">Membrane protein</fullName>
    </submittedName>
</protein>
<reference evidence="8 9" key="1">
    <citation type="submission" date="2019-07" db="EMBL/GenBank/DDBJ databases">
        <title>Whole genome shotgun sequence of Adhaeribacter aerolatus NBRC 106133.</title>
        <authorList>
            <person name="Hosoyama A."/>
            <person name="Uohara A."/>
            <person name="Ohji S."/>
            <person name="Ichikawa N."/>
        </authorList>
    </citation>
    <scope>NUCLEOTIDE SEQUENCE [LARGE SCALE GENOMIC DNA]</scope>
    <source>
        <strain evidence="8 9">NBRC 106133</strain>
    </source>
</reference>
<dbReference type="AlphaFoldDB" id="A0A512B2L9"/>
<keyword evidence="9" id="KW-1185">Reference proteome</keyword>
<feature type="domain" description="SusD-like N-terminal" evidence="7">
    <location>
        <begin position="82"/>
        <end position="220"/>
    </location>
</feature>
<dbReference type="Proteomes" id="UP000321532">
    <property type="component" value="Unassembled WGS sequence"/>
</dbReference>
<dbReference type="GO" id="GO:0009279">
    <property type="term" value="C:cell outer membrane"/>
    <property type="evidence" value="ECO:0007669"/>
    <property type="project" value="UniProtKB-SubCell"/>
</dbReference>
<keyword evidence="3" id="KW-0732">Signal</keyword>